<gene>
    <name evidence="2" type="ORF">J437_LFUL015377</name>
</gene>
<accession>A0A8K0KIB5</accession>
<name>A0A8K0KIB5_LADFU</name>
<reference evidence="2" key="2">
    <citation type="submission" date="2017-10" db="EMBL/GenBank/DDBJ databases">
        <title>Ladona fulva Genome sequencing and assembly.</title>
        <authorList>
            <person name="Murali S."/>
            <person name="Richards S."/>
            <person name="Bandaranaike D."/>
            <person name="Bellair M."/>
            <person name="Blankenburg K."/>
            <person name="Chao H."/>
            <person name="Dinh H."/>
            <person name="Doddapaneni H."/>
            <person name="Dugan-Rocha S."/>
            <person name="Elkadiri S."/>
            <person name="Gnanaolivu R."/>
            <person name="Hernandez B."/>
            <person name="Skinner E."/>
            <person name="Javaid M."/>
            <person name="Lee S."/>
            <person name="Li M."/>
            <person name="Ming W."/>
            <person name="Munidasa M."/>
            <person name="Muniz J."/>
            <person name="Nguyen L."/>
            <person name="Hughes D."/>
            <person name="Osuji N."/>
            <person name="Pu L.-L."/>
            <person name="Puazo M."/>
            <person name="Qu C."/>
            <person name="Quiroz J."/>
            <person name="Raj R."/>
            <person name="Weissenberger G."/>
            <person name="Xin Y."/>
            <person name="Zou X."/>
            <person name="Han Y."/>
            <person name="Worley K."/>
            <person name="Muzny D."/>
            <person name="Gibbs R."/>
        </authorList>
    </citation>
    <scope>NUCLEOTIDE SEQUENCE</scope>
    <source>
        <strain evidence="2">Sampled in the wild</strain>
    </source>
</reference>
<reference evidence="2" key="1">
    <citation type="submission" date="2013-04" db="EMBL/GenBank/DDBJ databases">
        <authorList>
            <person name="Qu J."/>
            <person name="Murali S.C."/>
            <person name="Bandaranaike D."/>
            <person name="Bellair M."/>
            <person name="Blankenburg K."/>
            <person name="Chao H."/>
            <person name="Dinh H."/>
            <person name="Doddapaneni H."/>
            <person name="Downs B."/>
            <person name="Dugan-Rocha S."/>
            <person name="Elkadiri S."/>
            <person name="Gnanaolivu R.D."/>
            <person name="Hernandez B."/>
            <person name="Javaid M."/>
            <person name="Jayaseelan J.C."/>
            <person name="Lee S."/>
            <person name="Li M."/>
            <person name="Ming W."/>
            <person name="Munidasa M."/>
            <person name="Muniz J."/>
            <person name="Nguyen L."/>
            <person name="Ongeri F."/>
            <person name="Osuji N."/>
            <person name="Pu L.-L."/>
            <person name="Puazo M."/>
            <person name="Qu C."/>
            <person name="Quiroz J."/>
            <person name="Raj R."/>
            <person name="Weissenberger G."/>
            <person name="Xin Y."/>
            <person name="Zou X."/>
            <person name="Han Y."/>
            <person name="Richards S."/>
            <person name="Worley K."/>
            <person name="Muzny D."/>
            <person name="Gibbs R."/>
        </authorList>
    </citation>
    <scope>NUCLEOTIDE SEQUENCE</scope>
    <source>
        <strain evidence="2">Sampled in the wild</strain>
    </source>
</reference>
<dbReference type="EMBL" id="KZ308946">
    <property type="protein sequence ID" value="KAG8235756.1"/>
    <property type="molecule type" value="Genomic_DNA"/>
</dbReference>
<dbReference type="InterPro" id="IPR040676">
    <property type="entry name" value="DUF5641"/>
</dbReference>
<evidence type="ECO:0000313" key="3">
    <source>
        <dbReference type="Proteomes" id="UP000792457"/>
    </source>
</evidence>
<evidence type="ECO:0000313" key="2">
    <source>
        <dbReference type="EMBL" id="KAG8235756.1"/>
    </source>
</evidence>
<protein>
    <recommendedName>
        <fullName evidence="1">DUF5641 domain-containing protein</fullName>
    </recommendedName>
</protein>
<dbReference type="AlphaFoldDB" id="A0A8K0KIB5"/>
<evidence type="ECO:0000259" key="1">
    <source>
        <dbReference type="Pfam" id="PF18701"/>
    </source>
</evidence>
<dbReference type="Proteomes" id="UP000792457">
    <property type="component" value="Unassembled WGS sequence"/>
</dbReference>
<keyword evidence="3" id="KW-1185">Reference proteome</keyword>
<comment type="caution">
    <text evidence="2">The sequence shown here is derived from an EMBL/GenBank/DDBJ whole genome shotgun (WGS) entry which is preliminary data.</text>
</comment>
<sequence>MQSVPEDDFSNFSLNRHSGWQIFQAILQRIWKRWQKEYHHILHERCKGNLYNNGMKEGDVFRTSHHNIPWGRWSGMLGAPVYQQRNFEKTNY</sequence>
<dbReference type="Pfam" id="PF18701">
    <property type="entry name" value="DUF5641"/>
    <property type="match status" value="1"/>
</dbReference>
<feature type="domain" description="DUF5641" evidence="1">
    <location>
        <begin position="19"/>
        <end position="74"/>
    </location>
</feature>
<organism evidence="2 3">
    <name type="scientific">Ladona fulva</name>
    <name type="common">Scarce chaser dragonfly</name>
    <name type="synonym">Libellula fulva</name>
    <dbReference type="NCBI Taxonomy" id="123851"/>
    <lineage>
        <taxon>Eukaryota</taxon>
        <taxon>Metazoa</taxon>
        <taxon>Ecdysozoa</taxon>
        <taxon>Arthropoda</taxon>
        <taxon>Hexapoda</taxon>
        <taxon>Insecta</taxon>
        <taxon>Pterygota</taxon>
        <taxon>Palaeoptera</taxon>
        <taxon>Odonata</taxon>
        <taxon>Epiprocta</taxon>
        <taxon>Anisoptera</taxon>
        <taxon>Libelluloidea</taxon>
        <taxon>Libellulidae</taxon>
        <taxon>Ladona</taxon>
    </lineage>
</organism>
<proteinExistence type="predicted"/>